<dbReference type="Proteomes" id="UP000012062">
    <property type="component" value="Unassembled WGS sequence"/>
</dbReference>
<sequence>MSDRTAIRAGMAGAVLIAICCAAPLLAVSLSFAGLGAWLAGKGLAVLPLMAASFGLIAWIFHRRHAKAARCETTIHKEGVKP</sequence>
<dbReference type="Gene3D" id="1.10.287.910">
    <property type="entry name" value="bacterial mercury transporter, merf"/>
    <property type="match status" value="1"/>
</dbReference>
<gene>
    <name evidence="2" type="primary">merC</name>
    <name evidence="2" type="ORF">MESS2_30052</name>
</gene>
<reference evidence="2 3" key="1">
    <citation type="submission" date="2013-02" db="EMBL/GenBank/DDBJ databases">
        <authorList>
            <person name="Genoscope - CEA"/>
        </authorList>
    </citation>
    <scope>NUCLEOTIDE SEQUENCE [LARGE SCALE GENOMIC DNA]</scope>
    <source>
        <strain evidence="2 3">STM 2683</strain>
    </source>
</reference>
<keyword evidence="1" id="KW-1133">Transmembrane helix</keyword>
<organism evidence="2 3">
    <name type="scientific">Mesorhizobium metallidurans STM 2683</name>
    <dbReference type="NCBI Taxonomy" id="1297569"/>
    <lineage>
        <taxon>Bacteria</taxon>
        <taxon>Pseudomonadati</taxon>
        <taxon>Pseudomonadota</taxon>
        <taxon>Alphaproteobacteria</taxon>
        <taxon>Hyphomicrobiales</taxon>
        <taxon>Phyllobacteriaceae</taxon>
        <taxon>Mesorhizobium</taxon>
    </lineage>
</organism>
<dbReference type="EMBL" id="CAUM01000095">
    <property type="protein sequence ID" value="CCV06251.1"/>
    <property type="molecule type" value="Genomic_DNA"/>
</dbReference>
<evidence type="ECO:0000256" key="1">
    <source>
        <dbReference type="SAM" id="Phobius"/>
    </source>
</evidence>
<feature type="transmembrane region" description="Helical" evidence="1">
    <location>
        <begin position="12"/>
        <end position="38"/>
    </location>
</feature>
<feature type="transmembrane region" description="Helical" evidence="1">
    <location>
        <begin position="44"/>
        <end position="61"/>
    </location>
</feature>
<name>M5F350_9HYPH</name>
<dbReference type="STRING" id="1297569.MESS2_30052"/>
<evidence type="ECO:0000313" key="3">
    <source>
        <dbReference type="Proteomes" id="UP000012062"/>
    </source>
</evidence>
<keyword evidence="1" id="KW-0472">Membrane</keyword>
<dbReference type="OrthoDB" id="574313at2"/>
<dbReference type="AlphaFoldDB" id="M5F350"/>
<evidence type="ECO:0000313" key="2">
    <source>
        <dbReference type="EMBL" id="CCV06251.1"/>
    </source>
</evidence>
<keyword evidence="3" id="KW-1185">Reference proteome</keyword>
<proteinExistence type="predicted"/>
<keyword evidence="1" id="KW-0812">Transmembrane</keyword>
<protein>
    <submittedName>
        <fullName evidence="2">Mercury transport protein</fullName>
    </submittedName>
</protein>
<comment type="caution">
    <text evidence="2">The sequence shown here is derived from an EMBL/GenBank/DDBJ whole genome shotgun (WGS) entry which is preliminary data.</text>
</comment>
<accession>M5F350</accession>